<dbReference type="InterPro" id="IPR035587">
    <property type="entry name" value="DUS-like_FMN-bd"/>
</dbReference>
<evidence type="ECO:0000256" key="17">
    <source>
        <dbReference type="ARBA" id="ARBA00049467"/>
    </source>
</evidence>
<accession>A0ABR0K234</accession>
<feature type="compositionally biased region" description="Basic and acidic residues" evidence="18">
    <location>
        <begin position="618"/>
        <end position="628"/>
    </location>
</feature>
<evidence type="ECO:0000256" key="10">
    <source>
        <dbReference type="ARBA" id="ARBA00038890"/>
    </source>
</evidence>
<evidence type="ECO:0000313" key="20">
    <source>
        <dbReference type="EMBL" id="KAK5083325.1"/>
    </source>
</evidence>
<keyword evidence="3" id="KW-0288">FMN</keyword>
<evidence type="ECO:0000313" key="21">
    <source>
        <dbReference type="Proteomes" id="UP001345013"/>
    </source>
</evidence>
<evidence type="ECO:0000259" key="19">
    <source>
        <dbReference type="Pfam" id="PF01207"/>
    </source>
</evidence>
<comment type="similarity">
    <text evidence="9">Belongs to the Dus family. Dus1 subfamily.</text>
</comment>
<keyword evidence="6" id="KW-0521">NADP</keyword>
<evidence type="ECO:0000256" key="1">
    <source>
        <dbReference type="ARBA" id="ARBA00001917"/>
    </source>
</evidence>
<comment type="function">
    <text evidence="11">Catalyzes the synthesis of dihydrouridine, a modified base found in the D-loop of most tRNAs. Specifically modifies U47 in cytoplasmic tRNAs. Catalyzes the synthesis of dihydrouridine in some mRNAs, thereby affecting their translation.</text>
</comment>
<dbReference type="Gene3D" id="3.20.20.70">
    <property type="entry name" value="Aldolase class I"/>
    <property type="match status" value="1"/>
</dbReference>
<evidence type="ECO:0000256" key="16">
    <source>
        <dbReference type="ARBA" id="ARBA00049447"/>
    </source>
</evidence>
<evidence type="ECO:0000256" key="13">
    <source>
        <dbReference type="ARBA" id="ARBA00047652"/>
    </source>
</evidence>
<feature type="domain" description="DUS-like FMN-binding" evidence="19">
    <location>
        <begin position="37"/>
        <end position="286"/>
    </location>
</feature>
<comment type="catalytic activity">
    <reaction evidence="16">
        <text>a 5,6-dihydrouridine in mRNA + NADP(+) = a uridine in mRNA + NADPH + H(+)</text>
        <dbReference type="Rhea" id="RHEA:69855"/>
        <dbReference type="Rhea" id="RHEA-COMP:14658"/>
        <dbReference type="Rhea" id="RHEA-COMP:17789"/>
        <dbReference type="ChEBI" id="CHEBI:15378"/>
        <dbReference type="ChEBI" id="CHEBI:57783"/>
        <dbReference type="ChEBI" id="CHEBI:58349"/>
        <dbReference type="ChEBI" id="CHEBI:65315"/>
        <dbReference type="ChEBI" id="CHEBI:74443"/>
    </reaction>
    <physiologicalReaction direction="right-to-left" evidence="16">
        <dbReference type="Rhea" id="RHEA:69857"/>
    </physiologicalReaction>
</comment>
<proteinExistence type="inferred from homology"/>
<sequence length="628" mass="70024">MAQLQQALAVQADNPAKRVKLTGRAFYESIGSPKLIVAPMVDRSEFAWRFLTRSYLDESRSKELLAYTPMLHARLFQEQAKFRDAHFQPTKESLASKEESRLQPYLDGNPQIDRPLIVQFCANKPEEFLEAAQYVAPYCDAVDLNLGCPQGIAKSGHYGAFLQEDWDTIHKLIRKLRDELEIPVTAKFRIQETKEKTLEYARMILEAGASILTVHGRQRHQKGHNTGLADWQMIRYLRESLPPETVLFANGNILNSTDIEPCLEATGADGVMSAEGNLSDPTIFAEPPEDKYSRDYWRDVRDPTIGGYRIDGVFRRYMDIIHRYVLEQEPPHRAPLYTPGDRSEVGTNGTNGDRVSGAEPSNGLLEVATGSKRSNGMVETDGNTQTQKPSKKQKTKRDKKDMAAVHNPNLKSMQGHLFQLLRPMLSSHTNIRDALARSRAGDVAAFENVLCMVEEAVKQGLDDEHAEMQAIMPTVNQVANDAANTGSDQHPHQIVNDQSSDAARERCKRPFWICQPHIRPLPDEAIKLGAMQVSKKEKEALARKEIAGKPREVKEFKTQKVQEMITDVFRSVGGIADGEAGGGVQGELGFSKSQAHVAETVSTNQNGKVDPSQVVDNELPKEEALTCG</sequence>
<comment type="caution">
    <text evidence="20">The sequence shown here is derived from an EMBL/GenBank/DDBJ whole genome shotgun (WGS) entry which is preliminary data.</text>
</comment>
<dbReference type="EMBL" id="JAVRRG010000121">
    <property type="protein sequence ID" value="KAK5083325.1"/>
    <property type="molecule type" value="Genomic_DNA"/>
</dbReference>
<keyword evidence="5" id="KW-0819">tRNA processing</keyword>
<dbReference type="EC" id="1.3.1.88" evidence="10"/>
<gene>
    <name evidence="20" type="primary">DUS1</name>
    <name evidence="20" type="ORF">LTR24_007749</name>
</gene>
<comment type="catalytic activity">
    <reaction evidence="14">
        <text>a 5,6-dihydrouridine in mRNA + NAD(+) = a uridine in mRNA + NADH + H(+)</text>
        <dbReference type="Rhea" id="RHEA:69851"/>
        <dbReference type="Rhea" id="RHEA-COMP:14658"/>
        <dbReference type="Rhea" id="RHEA-COMP:17789"/>
        <dbReference type="ChEBI" id="CHEBI:15378"/>
        <dbReference type="ChEBI" id="CHEBI:57540"/>
        <dbReference type="ChEBI" id="CHEBI:57945"/>
        <dbReference type="ChEBI" id="CHEBI:65315"/>
        <dbReference type="ChEBI" id="CHEBI:74443"/>
    </reaction>
    <physiologicalReaction direction="right-to-left" evidence="14">
        <dbReference type="Rhea" id="RHEA:69853"/>
    </physiologicalReaction>
</comment>
<comment type="catalytic activity">
    <reaction evidence="12">
        <text>5,6-dihydrouridine(17) in tRNA + NAD(+) = uridine(17) in tRNA + NADH + H(+)</text>
        <dbReference type="Rhea" id="RHEA:53372"/>
        <dbReference type="Rhea" id="RHEA-COMP:13541"/>
        <dbReference type="Rhea" id="RHEA-COMP:13542"/>
        <dbReference type="ChEBI" id="CHEBI:15378"/>
        <dbReference type="ChEBI" id="CHEBI:57540"/>
        <dbReference type="ChEBI" id="CHEBI:57945"/>
        <dbReference type="ChEBI" id="CHEBI:65315"/>
        <dbReference type="ChEBI" id="CHEBI:74443"/>
        <dbReference type="EC" id="1.3.1.88"/>
    </reaction>
    <physiologicalReaction direction="right-to-left" evidence="12">
        <dbReference type="Rhea" id="RHEA:53374"/>
    </physiologicalReaction>
</comment>
<feature type="region of interest" description="Disordered" evidence="18">
    <location>
        <begin position="331"/>
        <end position="402"/>
    </location>
</feature>
<evidence type="ECO:0000256" key="18">
    <source>
        <dbReference type="SAM" id="MobiDB-lite"/>
    </source>
</evidence>
<evidence type="ECO:0000256" key="9">
    <source>
        <dbReference type="ARBA" id="ARBA00038313"/>
    </source>
</evidence>
<dbReference type="PANTHER" id="PTHR11082">
    <property type="entry name" value="TRNA-DIHYDROURIDINE SYNTHASE"/>
    <property type="match status" value="1"/>
</dbReference>
<dbReference type="InterPro" id="IPR018517">
    <property type="entry name" value="tRNA_hU_synthase_CS"/>
</dbReference>
<evidence type="ECO:0000256" key="4">
    <source>
        <dbReference type="ARBA" id="ARBA00022664"/>
    </source>
</evidence>
<dbReference type="GO" id="GO:0016491">
    <property type="term" value="F:oxidoreductase activity"/>
    <property type="evidence" value="ECO:0007669"/>
    <property type="project" value="UniProtKB-KW"/>
</dbReference>
<evidence type="ECO:0000256" key="14">
    <source>
        <dbReference type="ARBA" id="ARBA00048342"/>
    </source>
</evidence>
<evidence type="ECO:0000256" key="12">
    <source>
        <dbReference type="ARBA" id="ARBA00047287"/>
    </source>
</evidence>
<keyword evidence="2" id="KW-0285">Flavoprotein</keyword>
<dbReference type="PROSITE" id="PS01136">
    <property type="entry name" value="UPF0034"/>
    <property type="match status" value="1"/>
</dbReference>
<dbReference type="SUPFAM" id="SSF51395">
    <property type="entry name" value="FMN-linked oxidoreductases"/>
    <property type="match status" value="1"/>
</dbReference>
<evidence type="ECO:0000256" key="7">
    <source>
        <dbReference type="ARBA" id="ARBA00023002"/>
    </source>
</evidence>
<evidence type="ECO:0000256" key="6">
    <source>
        <dbReference type="ARBA" id="ARBA00022857"/>
    </source>
</evidence>
<name>A0ABR0K234_9EURO</name>
<dbReference type="PANTHER" id="PTHR11082:SF5">
    <property type="entry name" value="TRNA-DIHYDROURIDINE(16_17) SYNTHASE [NAD(P)(+)]-LIKE"/>
    <property type="match status" value="1"/>
</dbReference>
<keyword evidence="21" id="KW-1185">Reference proteome</keyword>
<dbReference type="Proteomes" id="UP001345013">
    <property type="component" value="Unassembled WGS sequence"/>
</dbReference>
<evidence type="ECO:0000256" key="5">
    <source>
        <dbReference type="ARBA" id="ARBA00022694"/>
    </source>
</evidence>
<organism evidence="20 21">
    <name type="scientific">Lithohypha guttulata</name>
    <dbReference type="NCBI Taxonomy" id="1690604"/>
    <lineage>
        <taxon>Eukaryota</taxon>
        <taxon>Fungi</taxon>
        <taxon>Dikarya</taxon>
        <taxon>Ascomycota</taxon>
        <taxon>Pezizomycotina</taxon>
        <taxon>Eurotiomycetes</taxon>
        <taxon>Chaetothyriomycetidae</taxon>
        <taxon>Chaetothyriales</taxon>
        <taxon>Trichomeriaceae</taxon>
        <taxon>Lithohypha</taxon>
    </lineage>
</organism>
<dbReference type="Pfam" id="PF01207">
    <property type="entry name" value="Dus"/>
    <property type="match status" value="1"/>
</dbReference>
<comment type="cofactor">
    <cofactor evidence="1">
        <name>FMN</name>
        <dbReference type="ChEBI" id="CHEBI:58210"/>
    </cofactor>
</comment>
<keyword evidence="7 20" id="KW-0560">Oxidoreductase</keyword>
<evidence type="ECO:0000256" key="15">
    <source>
        <dbReference type="ARBA" id="ARBA00048934"/>
    </source>
</evidence>
<reference evidence="20 21" key="1">
    <citation type="submission" date="2023-08" db="EMBL/GenBank/DDBJ databases">
        <title>Black Yeasts Isolated from many extreme environments.</title>
        <authorList>
            <person name="Coleine C."/>
            <person name="Stajich J.E."/>
            <person name="Selbmann L."/>
        </authorList>
    </citation>
    <scope>NUCLEOTIDE SEQUENCE [LARGE SCALE GENOMIC DNA]</scope>
    <source>
        <strain evidence="20 21">CCFEE 5885</strain>
    </source>
</reference>
<comment type="catalytic activity">
    <reaction evidence="15">
        <text>5,6-dihydrouridine(16) in tRNA + NAD(+) = uridine(16) in tRNA + NADH + H(+)</text>
        <dbReference type="Rhea" id="RHEA:53380"/>
        <dbReference type="Rhea" id="RHEA-COMP:13543"/>
        <dbReference type="Rhea" id="RHEA-COMP:13544"/>
        <dbReference type="ChEBI" id="CHEBI:15378"/>
        <dbReference type="ChEBI" id="CHEBI:57540"/>
        <dbReference type="ChEBI" id="CHEBI:57945"/>
        <dbReference type="ChEBI" id="CHEBI:65315"/>
        <dbReference type="ChEBI" id="CHEBI:74443"/>
        <dbReference type="EC" id="1.3.1.88"/>
    </reaction>
    <physiologicalReaction direction="right-to-left" evidence="15">
        <dbReference type="Rhea" id="RHEA:53382"/>
    </physiologicalReaction>
</comment>
<comment type="catalytic activity">
    <reaction evidence="13">
        <text>5,6-dihydrouridine(16) in tRNA + NADP(+) = uridine(16) in tRNA + NADPH + H(+)</text>
        <dbReference type="Rhea" id="RHEA:53376"/>
        <dbReference type="Rhea" id="RHEA-COMP:13543"/>
        <dbReference type="Rhea" id="RHEA-COMP:13544"/>
        <dbReference type="ChEBI" id="CHEBI:15378"/>
        <dbReference type="ChEBI" id="CHEBI:57783"/>
        <dbReference type="ChEBI" id="CHEBI:58349"/>
        <dbReference type="ChEBI" id="CHEBI:65315"/>
        <dbReference type="ChEBI" id="CHEBI:74443"/>
        <dbReference type="EC" id="1.3.1.88"/>
    </reaction>
    <physiologicalReaction direction="right-to-left" evidence="13">
        <dbReference type="Rhea" id="RHEA:53378"/>
    </physiologicalReaction>
</comment>
<feature type="region of interest" description="Disordered" evidence="18">
    <location>
        <begin position="601"/>
        <end position="628"/>
    </location>
</feature>
<keyword evidence="4" id="KW-0507">mRNA processing</keyword>
<evidence type="ECO:0000256" key="11">
    <source>
        <dbReference type="ARBA" id="ARBA00045934"/>
    </source>
</evidence>
<keyword evidence="8" id="KW-0520">NAD</keyword>
<dbReference type="CDD" id="cd02801">
    <property type="entry name" value="DUS_like_FMN"/>
    <property type="match status" value="1"/>
</dbReference>
<protein>
    <recommendedName>
        <fullName evidence="10">tRNA-dihydrouridine(16/17) synthase [NAD(P)(+)]</fullName>
        <ecNumber evidence="10">1.3.1.88</ecNumber>
    </recommendedName>
</protein>
<dbReference type="InterPro" id="IPR013785">
    <property type="entry name" value="Aldolase_TIM"/>
</dbReference>
<comment type="catalytic activity">
    <reaction evidence="17">
        <text>5,6-dihydrouridine(17) in tRNA + NADP(+) = uridine(17) in tRNA + NADPH + H(+)</text>
        <dbReference type="Rhea" id="RHEA:53368"/>
        <dbReference type="Rhea" id="RHEA-COMP:13541"/>
        <dbReference type="Rhea" id="RHEA-COMP:13542"/>
        <dbReference type="ChEBI" id="CHEBI:15378"/>
        <dbReference type="ChEBI" id="CHEBI:57783"/>
        <dbReference type="ChEBI" id="CHEBI:58349"/>
        <dbReference type="ChEBI" id="CHEBI:65315"/>
        <dbReference type="ChEBI" id="CHEBI:74443"/>
        <dbReference type="EC" id="1.3.1.88"/>
    </reaction>
    <physiologicalReaction direction="right-to-left" evidence="17">
        <dbReference type="Rhea" id="RHEA:53370"/>
    </physiologicalReaction>
</comment>
<evidence type="ECO:0000256" key="8">
    <source>
        <dbReference type="ARBA" id="ARBA00023027"/>
    </source>
</evidence>
<evidence type="ECO:0000256" key="3">
    <source>
        <dbReference type="ARBA" id="ARBA00022643"/>
    </source>
</evidence>
<evidence type="ECO:0000256" key="2">
    <source>
        <dbReference type="ARBA" id="ARBA00022630"/>
    </source>
</evidence>